<feature type="transmembrane region" description="Helical" evidence="1">
    <location>
        <begin position="97"/>
        <end position="117"/>
    </location>
</feature>
<dbReference type="SUPFAM" id="SSF48317">
    <property type="entry name" value="Acid phosphatase/Vanadium-dependent haloperoxidase"/>
    <property type="match status" value="1"/>
</dbReference>
<dbReference type="InterPro" id="IPR000326">
    <property type="entry name" value="PAP2/HPO"/>
</dbReference>
<dbReference type="InterPro" id="IPR036938">
    <property type="entry name" value="PAP2/HPO_sf"/>
</dbReference>
<dbReference type="Proteomes" id="UP000176284">
    <property type="component" value="Unassembled WGS sequence"/>
</dbReference>
<feature type="domain" description="Phosphatidic acid phosphatase type 2/haloperoxidase" evidence="2">
    <location>
        <begin position="56"/>
        <end position="163"/>
    </location>
</feature>
<protein>
    <recommendedName>
        <fullName evidence="2">Phosphatidic acid phosphatase type 2/haloperoxidase domain-containing protein</fullName>
    </recommendedName>
</protein>
<feature type="transmembrane region" description="Helical" evidence="1">
    <location>
        <begin position="55"/>
        <end position="77"/>
    </location>
</feature>
<dbReference type="Gene3D" id="1.20.144.10">
    <property type="entry name" value="Phosphatidic acid phosphatase type 2/haloperoxidase"/>
    <property type="match status" value="1"/>
</dbReference>
<accession>A0A1G1ZWA6</accession>
<evidence type="ECO:0000256" key="1">
    <source>
        <dbReference type="SAM" id="Phobius"/>
    </source>
</evidence>
<dbReference type="EMBL" id="MHJM01000008">
    <property type="protein sequence ID" value="OGY68137.1"/>
    <property type="molecule type" value="Genomic_DNA"/>
</dbReference>
<keyword evidence="1" id="KW-1133">Transmembrane helix</keyword>
<comment type="caution">
    <text evidence="3">The sequence shown here is derived from an EMBL/GenBank/DDBJ whole genome shotgun (WGS) entry which is preliminary data.</text>
</comment>
<feature type="transmembrane region" description="Helical" evidence="1">
    <location>
        <begin position="21"/>
        <end position="43"/>
    </location>
</feature>
<feature type="transmembrane region" description="Helical" evidence="1">
    <location>
        <begin position="148"/>
        <end position="167"/>
    </location>
</feature>
<evidence type="ECO:0000313" key="3">
    <source>
        <dbReference type="EMBL" id="OGY68137.1"/>
    </source>
</evidence>
<evidence type="ECO:0000313" key="4">
    <source>
        <dbReference type="Proteomes" id="UP000176284"/>
    </source>
</evidence>
<feature type="transmembrane region" description="Helical" evidence="1">
    <location>
        <begin position="124"/>
        <end position="142"/>
    </location>
</feature>
<name>A0A1G1ZWA6_9BACT</name>
<reference evidence="3 4" key="1">
    <citation type="journal article" date="2016" name="Nat. Commun.">
        <title>Thousands of microbial genomes shed light on interconnected biogeochemical processes in an aquifer system.</title>
        <authorList>
            <person name="Anantharaman K."/>
            <person name="Brown C.T."/>
            <person name="Hug L.A."/>
            <person name="Sharon I."/>
            <person name="Castelle C.J."/>
            <person name="Probst A.J."/>
            <person name="Thomas B.C."/>
            <person name="Singh A."/>
            <person name="Wilkins M.J."/>
            <person name="Karaoz U."/>
            <person name="Brodie E.L."/>
            <person name="Williams K.H."/>
            <person name="Hubbard S.S."/>
            <person name="Banfield J.F."/>
        </authorList>
    </citation>
    <scope>NUCLEOTIDE SEQUENCE [LARGE SCALE GENOMIC DNA]</scope>
</reference>
<organism evidence="3 4">
    <name type="scientific">Candidatus Harrisonbacteria bacterium RIFCSPLOWO2_02_FULL_45_10c</name>
    <dbReference type="NCBI Taxonomy" id="1798410"/>
    <lineage>
        <taxon>Bacteria</taxon>
        <taxon>Candidatus Harrisoniibacteriota</taxon>
    </lineage>
</organism>
<gene>
    <name evidence="3" type="ORF">A3H63_00290</name>
</gene>
<dbReference type="Pfam" id="PF01569">
    <property type="entry name" value="PAP2"/>
    <property type="match status" value="1"/>
</dbReference>
<keyword evidence="1" id="KW-0812">Transmembrane</keyword>
<evidence type="ECO:0000259" key="2">
    <source>
        <dbReference type="SMART" id="SM00014"/>
    </source>
</evidence>
<proteinExistence type="predicted"/>
<dbReference type="AlphaFoldDB" id="A0A1G1ZWA6"/>
<dbReference type="SMART" id="SM00014">
    <property type="entry name" value="acidPPc"/>
    <property type="match status" value="1"/>
</dbReference>
<keyword evidence="1" id="KW-0472">Membrane</keyword>
<dbReference type="STRING" id="1798410.A3H63_00290"/>
<sequence length="171" mass="19178">MDEIVFKFINGFAGKSQWLDFAGIFFADYFGYLLIAGVAYLIFSAGDWRKKFQNSAFIILSTIISRGIITEIIRFFYNRPRPFIEFGNLPLIDQANVPALPSGHAAFYFALVLPVFFINKKFGWYGVAGAALMGVARIFVGVHWPLDIVAGALVALLSVFIVHWLLVSRKT</sequence>